<evidence type="ECO:0000313" key="2">
    <source>
        <dbReference type="Proteomes" id="UP000321223"/>
    </source>
</evidence>
<dbReference type="Pfam" id="PF01724">
    <property type="entry name" value="DUF29"/>
    <property type="match status" value="1"/>
</dbReference>
<dbReference type="RefSeq" id="WP_147072330.1">
    <property type="nucleotide sequence ID" value="NZ_BHVU01000240.1"/>
</dbReference>
<name>A0A510PMB1_MICAE</name>
<proteinExistence type="predicted"/>
<dbReference type="AlphaFoldDB" id="A0A510PMB1"/>
<dbReference type="InterPro" id="IPR002636">
    <property type="entry name" value="DUF29"/>
</dbReference>
<protein>
    <submittedName>
        <fullName evidence="1">DUF29 domain-containing protein</fullName>
    </submittedName>
</protein>
<dbReference type="Proteomes" id="UP000321223">
    <property type="component" value="Unassembled WGS sequence"/>
</dbReference>
<comment type="caution">
    <text evidence="1">The sequence shown here is derived from an EMBL/GenBank/DDBJ whole genome shotgun (WGS) entry which is preliminary data.</text>
</comment>
<organism evidence="1 2">
    <name type="scientific">Microcystis aeruginosa 11-30S32</name>
    <dbReference type="NCBI Taxonomy" id="2358142"/>
    <lineage>
        <taxon>Bacteria</taxon>
        <taxon>Bacillati</taxon>
        <taxon>Cyanobacteriota</taxon>
        <taxon>Cyanophyceae</taxon>
        <taxon>Oscillatoriophycideae</taxon>
        <taxon>Chroococcales</taxon>
        <taxon>Microcystaceae</taxon>
        <taxon>Microcystis</taxon>
    </lineage>
</organism>
<gene>
    <name evidence="1" type="ORF">MAE30S32_33820</name>
</gene>
<sequence length="151" mass="18175">MTVILDLKTLYEIDDSLWLEETIELLKAKNFDALDLENLIEELEDLGNEKKFRVASFLQQIIRHCLLLQFWTSEREYNQAHWRSEIINFKDELNTYLTTNLRNYLEHNLATIYEKALRYLRQKTDNKVNFPDTCPYSLEELLAPNWLPPYE</sequence>
<dbReference type="Gene3D" id="1.20.1220.20">
    <property type="entry name" value="Uncharcterised protein PF01724"/>
    <property type="match status" value="1"/>
</dbReference>
<accession>A0A510PMB1</accession>
<dbReference type="PANTHER" id="PTHR34235">
    <property type="entry name" value="SLR1203 PROTEIN-RELATED"/>
    <property type="match status" value="1"/>
</dbReference>
<dbReference type="PANTHER" id="PTHR34235:SF3">
    <property type="entry name" value="SLR1203 PROTEIN"/>
    <property type="match status" value="1"/>
</dbReference>
<reference evidence="1 2" key="1">
    <citation type="journal article" date="2019" name="Appl. Environ. Microbiol.">
        <title>Co-occurrence of broad and narrow host-range viruses infecting the toxic bloom-forming cyanobacterium Microcystis aeruginosa.</title>
        <authorList>
            <person name="Morimoto D."/>
            <person name="Tominaga K."/>
            <person name="Nishimura Y."/>
            <person name="Yoshida N."/>
            <person name="Kimura S."/>
            <person name="Sako Y."/>
            <person name="Yoshida T."/>
        </authorList>
    </citation>
    <scope>NUCLEOTIDE SEQUENCE [LARGE SCALE GENOMIC DNA]</scope>
    <source>
        <strain evidence="1 2">11-30S32</strain>
    </source>
</reference>
<dbReference type="EMBL" id="BHVU01000240">
    <property type="protein sequence ID" value="GCA94730.1"/>
    <property type="molecule type" value="Genomic_DNA"/>
</dbReference>
<evidence type="ECO:0000313" key="1">
    <source>
        <dbReference type="EMBL" id="GCA94730.1"/>
    </source>
</evidence>